<dbReference type="Proteomes" id="UP000824596">
    <property type="component" value="Unassembled WGS sequence"/>
</dbReference>
<dbReference type="GeneID" id="68359303"/>
<gene>
    <name evidence="2" type="ORF">HRG_10174</name>
</gene>
<protein>
    <submittedName>
        <fullName evidence="2">Uncharacterized protein</fullName>
    </submittedName>
</protein>
<sequence>MAKPTNEGSSVKQADDRSSPRPAEEDDAPRLPDAVQQRRPKRNRVSLNPKDNHSQLADQLQQLPEALNAWKWSIRFLKLMRDKSKEALDTFTVRDKEACEALEDLLSTSVLIKSAYANGSNVYTDVYLFCERLRMYKDLDSYALSQHYMSFLAGGALQWFMNELSIEQKDRLMKSSVERFCKMLIKRFQRPAAEVSKELHGIPYTVSMWNAGEVSLPQWIQPIHHCKGSSTSESALLFLAMNSSSSEVSLALSSFLAGRRKLSQHLSAFASFLEWVKGDEIIASLISDDFS</sequence>
<feature type="region of interest" description="Disordered" evidence="1">
    <location>
        <begin position="1"/>
        <end position="53"/>
    </location>
</feature>
<dbReference type="RefSeq" id="XP_044716000.1">
    <property type="nucleotide sequence ID" value="XM_044868645.1"/>
</dbReference>
<comment type="caution">
    <text evidence="2">The sequence shown here is derived from an EMBL/GenBank/DDBJ whole genome shotgun (WGS) entry which is preliminary data.</text>
</comment>
<dbReference type="AlphaFoldDB" id="A0A9P8MNF1"/>
<evidence type="ECO:0000256" key="1">
    <source>
        <dbReference type="SAM" id="MobiDB-lite"/>
    </source>
</evidence>
<feature type="compositionally biased region" description="Polar residues" evidence="1">
    <location>
        <begin position="1"/>
        <end position="12"/>
    </location>
</feature>
<feature type="compositionally biased region" description="Basic and acidic residues" evidence="1">
    <location>
        <begin position="13"/>
        <end position="23"/>
    </location>
</feature>
<accession>A0A9P8MNF1</accession>
<dbReference type="EMBL" id="JAIZPD010000015">
    <property type="protein sequence ID" value="KAH0958487.1"/>
    <property type="molecule type" value="Genomic_DNA"/>
</dbReference>
<evidence type="ECO:0000313" key="2">
    <source>
        <dbReference type="EMBL" id="KAH0958487.1"/>
    </source>
</evidence>
<proteinExistence type="predicted"/>
<keyword evidence="3" id="KW-1185">Reference proteome</keyword>
<dbReference type="OrthoDB" id="5106832at2759"/>
<organism evidence="2 3">
    <name type="scientific">Hirsutella rhossiliensis</name>
    <dbReference type="NCBI Taxonomy" id="111463"/>
    <lineage>
        <taxon>Eukaryota</taxon>
        <taxon>Fungi</taxon>
        <taxon>Dikarya</taxon>
        <taxon>Ascomycota</taxon>
        <taxon>Pezizomycotina</taxon>
        <taxon>Sordariomycetes</taxon>
        <taxon>Hypocreomycetidae</taxon>
        <taxon>Hypocreales</taxon>
        <taxon>Ophiocordycipitaceae</taxon>
        <taxon>Hirsutella</taxon>
    </lineage>
</organism>
<evidence type="ECO:0000313" key="3">
    <source>
        <dbReference type="Proteomes" id="UP000824596"/>
    </source>
</evidence>
<reference evidence="2" key="1">
    <citation type="submission" date="2021-09" db="EMBL/GenBank/DDBJ databases">
        <title>A high-quality genome of the endoparasitic fungus Hirsutella rhossiliensis with a comparison of Hirsutella genomes reveals transposable elements contributing to genome size variation.</title>
        <authorList>
            <person name="Lin R."/>
            <person name="Jiao Y."/>
            <person name="Sun X."/>
            <person name="Ling J."/>
            <person name="Xie B."/>
            <person name="Cheng X."/>
        </authorList>
    </citation>
    <scope>NUCLEOTIDE SEQUENCE</scope>
    <source>
        <strain evidence="2">HR02</strain>
    </source>
</reference>
<name>A0A9P8MNF1_9HYPO</name>